<reference evidence="2 3" key="1">
    <citation type="journal article" date="2019" name="Environ. Microbiol.">
        <title>Species interactions and distinct microbial communities in high Arctic permafrost affected cryosols are associated with the CH4 and CO2 gas fluxes.</title>
        <authorList>
            <person name="Altshuler I."/>
            <person name="Hamel J."/>
            <person name="Turney S."/>
            <person name="Magnuson E."/>
            <person name="Levesque R."/>
            <person name="Greer C."/>
            <person name="Whyte L.G."/>
        </authorList>
    </citation>
    <scope>NUCLEOTIDE SEQUENCE [LARGE SCALE GENOMIC DNA]</scope>
    <source>
        <strain evidence="2 3">S9.3B</strain>
    </source>
</reference>
<protein>
    <submittedName>
        <fullName evidence="2">Alpha/beta hydrolase</fullName>
    </submittedName>
</protein>
<dbReference type="OrthoDB" id="9812774at2"/>
<dbReference type="EMBL" id="RCZP01000044">
    <property type="protein sequence ID" value="TPG45772.1"/>
    <property type="molecule type" value="Genomic_DNA"/>
</dbReference>
<dbReference type="InterPro" id="IPR000073">
    <property type="entry name" value="AB_hydrolase_1"/>
</dbReference>
<comment type="caution">
    <text evidence="2">The sequence shown here is derived from an EMBL/GenBank/DDBJ whole genome shotgun (WGS) entry which is preliminary data.</text>
</comment>
<sequence>MTEHRVLDLPAGALEIGAEGRGPAIVLLPSLGRGAEDFDEVAPLLVAAGLRVLRPEPRGIGRSAPLRPGATLHDMAADVAAAIEAEGAAPAIVAGHAAGNWVARVLAHDRPELVRAVAMLAAVTGTEVDPDIRRSITASFDLALPDEERLGHLRRAYFAEGNDARAWLPGWHPAVSVAQRAASAATTDKAWLRAAERHPLLYVAAAEDAIAPPPSEEALREALGPRVTRAVVARAGHALVPEQPRAVAEALVAFARSLA</sequence>
<evidence type="ECO:0000259" key="1">
    <source>
        <dbReference type="Pfam" id="PF12697"/>
    </source>
</evidence>
<dbReference type="Proteomes" id="UP000317078">
    <property type="component" value="Unassembled WGS sequence"/>
</dbReference>
<accession>A0A502F8P5</accession>
<dbReference type="GO" id="GO:0016020">
    <property type="term" value="C:membrane"/>
    <property type="evidence" value="ECO:0007669"/>
    <property type="project" value="TreeGrafter"/>
</dbReference>
<dbReference type="GO" id="GO:0016787">
    <property type="term" value="F:hydrolase activity"/>
    <property type="evidence" value="ECO:0007669"/>
    <property type="project" value="UniProtKB-KW"/>
</dbReference>
<dbReference type="SUPFAM" id="SSF53474">
    <property type="entry name" value="alpha/beta-Hydrolases"/>
    <property type="match status" value="1"/>
</dbReference>
<keyword evidence="2" id="KW-0378">Hydrolase</keyword>
<proteinExistence type="predicted"/>
<gene>
    <name evidence="2" type="ORF">EAH89_25780</name>
</gene>
<keyword evidence="3" id="KW-1185">Reference proteome</keyword>
<organism evidence="2 3">
    <name type="scientific">Muricoccus nepalensis</name>
    <dbReference type="NCBI Taxonomy" id="1854500"/>
    <lineage>
        <taxon>Bacteria</taxon>
        <taxon>Pseudomonadati</taxon>
        <taxon>Pseudomonadota</taxon>
        <taxon>Alphaproteobacteria</taxon>
        <taxon>Acetobacterales</taxon>
        <taxon>Roseomonadaceae</taxon>
        <taxon>Muricoccus</taxon>
    </lineage>
</organism>
<dbReference type="Gene3D" id="3.40.50.1820">
    <property type="entry name" value="alpha/beta hydrolase"/>
    <property type="match status" value="1"/>
</dbReference>
<dbReference type="InterPro" id="IPR029058">
    <property type="entry name" value="AB_hydrolase_fold"/>
</dbReference>
<dbReference type="InterPro" id="IPR050266">
    <property type="entry name" value="AB_hydrolase_sf"/>
</dbReference>
<evidence type="ECO:0000313" key="3">
    <source>
        <dbReference type="Proteomes" id="UP000317078"/>
    </source>
</evidence>
<dbReference type="PANTHER" id="PTHR43798">
    <property type="entry name" value="MONOACYLGLYCEROL LIPASE"/>
    <property type="match status" value="1"/>
</dbReference>
<name>A0A502F8P5_9PROT</name>
<dbReference type="PANTHER" id="PTHR43798:SF33">
    <property type="entry name" value="HYDROLASE, PUTATIVE (AFU_ORTHOLOGUE AFUA_2G14860)-RELATED"/>
    <property type="match status" value="1"/>
</dbReference>
<evidence type="ECO:0000313" key="2">
    <source>
        <dbReference type="EMBL" id="TPG45772.1"/>
    </source>
</evidence>
<dbReference type="AlphaFoldDB" id="A0A502F8P5"/>
<feature type="domain" description="AB hydrolase-1" evidence="1">
    <location>
        <begin position="25"/>
        <end position="250"/>
    </location>
</feature>
<dbReference type="Pfam" id="PF12697">
    <property type="entry name" value="Abhydrolase_6"/>
    <property type="match status" value="1"/>
</dbReference>